<evidence type="ECO:0000256" key="6">
    <source>
        <dbReference type="SAM" id="Phobius"/>
    </source>
</evidence>
<keyword evidence="6" id="KW-0472">Membrane</keyword>
<dbReference type="PROSITE" id="PS50089">
    <property type="entry name" value="ZF_RING_2"/>
    <property type="match status" value="1"/>
</dbReference>
<dbReference type="SUPFAM" id="SSF57850">
    <property type="entry name" value="RING/U-box"/>
    <property type="match status" value="1"/>
</dbReference>
<dbReference type="Proteomes" id="UP001189429">
    <property type="component" value="Unassembled WGS sequence"/>
</dbReference>
<evidence type="ECO:0000256" key="4">
    <source>
        <dbReference type="PROSITE-ProRule" id="PRU00175"/>
    </source>
</evidence>
<evidence type="ECO:0000256" key="5">
    <source>
        <dbReference type="SAM" id="MobiDB-lite"/>
    </source>
</evidence>
<evidence type="ECO:0000256" key="1">
    <source>
        <dbReference type="ARBA" id="ARBA00022723"/>
    </source>
</evidence>
<name>A0ABN9XP85_9DINO</name>
<dbReference type="Gene3D" id="3.30.40.10">
    <property type="entry name" value="Zinc/RING finger domain, C3HC4 (zinc finger)"/>
    <property type="match status" value="1"/>
</dbReference>
<proteinExistence type="predicted"/>
<keyword evidence="6" id="KW-1133">Transmembrane helix</keyword>
<dbReference type="InterPro" id="IPR001841">
    <property type="entry name" value="Znf_RING"/>
</dbReference>
<evidence type="ECO:0000259" key="7">
    <source>
        <dbReference type="PROSITE" id="PS50089"/>
    </source>
</evidence>
<feature type="transmembrane region" description="Helical" evidence="6">
    <location>
        <begin position="21"/>
        <end position="41"/>
    </location>
</feature>
<dbReference type="PANTHER" id="PTHR45931:SF3">
    <property type="entry name" value="RING ZINC FINGER-CONTAINING PROTEIN"/>
    <property type="match status" value="1"/>
</dbReference>
<keyword evidence="9" id="KW-1185">Reference proteome</keyword>
<sequence>MEFRGNPSDGGARRTTLPAQARMLVVGAGAAVGGLIAVAAAEIGGLASKTLAEVGAVGAALGTLVALQLPASASCCGVAQEPSAARQLPRPLLDTGVPGAIPSAAARAQRSSPRTGQRRAAVPRGPDPASRQGLWLPRWMRGRGAAEEAPTTAARHRAADAVLAAPGRADGAALEEAALQARGARRGPPRHPTPERWAPPGPAVAGTINALPTHRVTAREATCSAPEHRSCTICLEEFSAGDTQRMLPCFHRFHQHCVDRWLHVSGCCPNCKTRIARVHGVPDEV</sequence>
<feature type="region of interest" description="Disordered" evidence="5">
    <location>
        <begin position="181"/>
        <end position="203"/>
    </location>
</feature>
<keyword evidence="6" id="KW-0812">Transmembrane</keyword>
<organism evidence="8 9">
    <name type="scientific">Prorocentrum cordatum</name>
    <dbReference type="NCBI Taxonomy" id="2364126"/>
    <lineage>
        <taxon>Eukaryota</taxon>
        <taxon>Sar</taxon>
        <taxon>Alveolata</taxon>
        <taxon>Dinophyceae</taxon>
        <taxon>Prorocentrales</taxon>
        <taxon>Prorocentraceae</taxon>
        <taxon>Prorocentrum</taxon>
    </lineage>
</organism>
<evidence type="ECO:0000313" key="9">
    <source>
        <dbReference type="Proteomes" id="UP001189429"/>
    </source>
</evidence>
<comment type="caution">
    <text evidence="8">The sequence shown here is derived from an EMBL/GenBank/DDBJ whole genome shotgun (WGS) entry which is preliminary data.</text>
</comment>
<dbReference type="SMART" id="SM00184">
    <property type="entry name" value="RING"/>
    <property type="match status" value="1"/>
</dbReference>
<dbReference type="EMBL" id="CAUYUJ010020971">
    <property type="protein sequence ID" value="CAK0901717.1"/>
    <property type="molecule type" value="Genomic_DNA"/>
</dbReference>
<keyword evidence="1" id="KW-0479">Metal-binding</keyword>
<dbReference type="Pfam" id="PF13639">
    <property type="entry name" value="zf-RING_2"/>
    <property type="match status" value="1"/>
</dbReference>
<feature type="compositionally biased region" description="Low complexity" evidence="5">
    <location>
        <begin position="103"/>
        <end position="114"/>
    </location>
</feature>
<keyword evidence="2 4" id="KW-0863">Zinc-finger</keyword>
<dbReference type="InterPro" id="IPR051834">
    <property type="entry name" value="RING_finger_E3_ligase"/>
</dbReference>
<dbReference type="PANTHER" id="PTHR45931">
    <property type="entry name" value="SI:CH211-59O9.10"/>
    <property type="match status" value="1"/>
</dbReference>
<gene>
    <name evidence="8" type="ORF">PCOR1329_LOCUS78577</name>
</gene>
<evidence type="ECO:0000313" key="8">
    <source>
        <dbReference type="EMBL" id="CAK0901717.1"/>
    </source>
</evidence>
<reference evidence="8" key="1">
    <citation type="submission" date="2023-10" db="EMBL/GenBank/DDBJ databases">
        <authorList>
            <person name="Chen Y."/>
            <person name="Shah S."/>
            <person name="Dougan E. K."/>
            <person name="Thang M."/>
            <person name="Chan C."/>
        </authorList>
    </citation>
    <scope>NUCLEOTIDE SEQUENCE [LARGE SCALE GENOMIC DNA]</scope>
</reference>
<evidence type="ECO:0000256" key="3">
    <source>
        <dbReference type="ARBA" id="ARBA00022833"/>
    </source>
</evidence>
<evidence type="ECO:0000256" key="2">
    <source>
        <dbReference type="ARBA" id="ARBA00022771"/>
    </source>
</evidence>
<dbReference type="InterPro" id="IPR013083">
    <property type="entry name" value="Znf_RING/FYVE/PHD"/>
</dbReference>
<feature type="region of interest" description="Disordered" evidence="5">
    <location>
        <begin position="103"/>
        <end position="133"/>
    </location>
</feature>
<feature type="domain" description="RING-type" evidence="7">
    <location>
        <begin position="231"/>
        <end position="272"/>
    </location>
</feature>
<accession>A0ABN9XP85</accession>
<protein>
    <recommendedName>
        <fullName evidence="7">RING-type domain-containing protein</fullName>
    </recommendedName>
</protein>
<keyword evidence="3" id="KW-0862">Zinc</keyword>